<dbReference type="InterPro" id="IPR001969">
    <property type="entry name" value="Aspartic_peptidase_AS"/>
</dbReference>
<dbReference type="Pfam" id="PF08284">
    <property type="entry name" value="RVP_2"/>
    <property type="match status" value="1"/>
</dbReference>
<sequence>MVTDDKDEEEGDATTLAIEVEEEVEVDGECSVMHLGSLLLVKGVRPQTMKLRGLVEGVPFLILVDSGATHNFISRRLVAATDWSVKETKPMRIKLGDGYKSVAQGKCIGVDIELENIKVAIDTLLFDLEGIDMVLGISWLASLGEMWLIGESRSNKKWVELKGEGGSNCHQKIETSKLVQQEFKELLGRYTEVFKEPKGLPPKSGKEHGITLLEGHKHVNMTPYC</sequence>
<dbReference type="EMBL" id="QJKJ01002620">
    <property type="protein sequence ID" value="RDY02004.1"/>
    <property type="molecule type" value="Genomic_DNA"/>
</dbReference>
<feature type="non-terminal residue" evidence="1">
    <location>
        <position position="1"/>
    </location>
</feature>
<name>A0A371HH26_MUCPR</name>
<dbReference type="Gene3D" id="2.40.70.10">
    <property type="entry name" value="Acid Proteases"/>
    <property type="match status" value="1"/>
</dbReference>
<dbReference type="InterPro" id="IPR032567">
    <property type="entry name" value="RTL1-rel"/>
</dbReference>
<dbReference type="PANTHER" id="PTHR15503">
    <property type="entry name" value="LDOC1 RELATED"/>
    <property type="match status" value="1"/>
</dbReference>
<dbReference type="AlphaFoldDB" id="A0A371HH26"/>
<organism evidence="1 2">
    <name type="scientific">Mucuna pruriens</name>
    <name type="common">Velvet bean</name>
    <name type="synonym">Dolichos pruriens</name>
    <dbReference type="NCBI Taxonomy" id="157652"/>
    <lineage>
        <taxon>Eukaryota</taxon>
        <taxon>Viridiplantae</taxon>
        <taxon>Streptophyta</taxon>
        <taxon>Embryophyta</taxon>
        <taxon>Tracheophyta</taxon>
        <taxon>Spermatophyta</taxon>
        <taxon>Magnoliopsida</taxon>
        <taxon>eudicotyledons</taxon>
        <taxon>Gunneridae</taxon>
        <taxon>Pentapetalae</taxon>
        <taxon>rosids</taxon>
        <taxon>fabids</taxon>
        <taxon>Fabales</taxon>
        <taxon>Fabaceae</taxon>
        <taxon>Papilionoideae</taxon>
        <taxon>50 kb inversion clade</taxon>
        <taxon>NPAAA clade</taxon>
        <taxon>indigoferoid/millettioid clade</taxon>
        <taxon>Phaseoleae</taxon>
        <taxon>Mucuna</taxon>
    </lineage>
</organism>
<protein>
    <submittedName>
        <fullName evidence="1">Uncharacterized protein</fullName>
    </submittedName>
</protein>
<dbReference type="PANTHER" id="PTHR15503:SF22">
    <property type="entry name" value="TRANSPOSON TY3-I GAG POLYPROTEIN"/>
    <property type="match status" value="1"/>
</dbReference>
<dbReference type="CDD" id="cd00303">
    <property type="entry name" value="retropepsin_like"/>
    <property type="match status" value="1"/>
</dbReference>
<dbReference type="GO" id="GO:0004190">
    <property type="term" value="F:aspartic-type endopeptidase activity"/>
    <property type="evidence" value="ECO:0007669"/>
    <property type="project" value="InterPro"/>
</dbReference>
<keyword evidence="2" id="KW-1185">Reference proteome</keyword>
<reference evidence="1" key="1">
    <citation type="submission" date="2018-05" db="EMBL/GenBank/DDBJ databases">
        <title>Draft genome of Mucuna pruriens seed.</title>
        <authorList>
            <person name="Nnadi N.E."/>
            <person name="Vos R."/>
            <person name="Hasami M.H."/>
            <person name="Devisetty U.K."/>
            <person name="Aguiy J.C."/>
        </authorList>
    </citation>
    <scope>NUCLEOTIDE SEQUENCE [LARGE SCALE GENOMIC DNA]</scope>
    <source>
        <strain evidence="1">JCA_2017</strain>
    </source>
</reference>
<dbReference type="InterPro" id="IPR021109">
    <property type="entry name" value="Peptidase_aspartic_dom_sf"/>
</dbReference>
<evidence type="ECO:0000313" key="2">
    <source>
        <dbReference type="Proteomes" id="UP000257109"/>
    </source>
</evidence>
<comment type="caution">
    <text evidence="1">The sequence shown here is derived from an EMBL/GenBank/DDBJ whole genome shotgun (WGS) entry which is preliminary data.</text>
</comment>
<dbReference type="PROSITE" id="PS00141">
    <property type="entry name" value="ASP_PROTEASE"/>
    <property type="match status" value="1"/>
</dbReference>
<dbReference type="OrthoDB" id="1746660at2759"/>
<dbReference type="SUPFAM" id="SSF50630">
    <property type="entry name" value="Acid proteases"/>
    <property type="match status" value="1"/>
</dbReference>
<dbReference type="GO" id="GO:0006508">
    <property type="term" value="P:proteolysis"/>
    <property type="evidence" value="ECO:0007669"/>
    <property type="project" value="InterPro"/>
</dbReference>
<proteinExistence type="predicted"/>
<dbReference type="Proteomes" id="UP000257109">
    <property type="component" value="Unassembled WGS sequence"/>
</dbReference>
<evidence type="ECO:0000313" key="1">
    <source>
        <dbReference type="EMBL" id="RDY02004.1"/>
    </source>
</evidence>
<accession>A0A371HH26</accession>
<gene>
    <name evidence="1" type="ORF">CR513_14592</name>
</gene>